<dbReference type="EMBL" id="KZ996884">
    <property type="protein sequence ID" value="RKO88186.1"/>
    <property type="molecule type" value="Genomic_DNA"/>
</dbReference>
<feature type="domain" description="Nicastrin small lobe" evidence="10">
    <location>
        <begin position="8"/>
        <end position="177"/>
    </location>
</feature>
<dbReference type="PANTHER" id="PTHR21092:SF0">
    <property type="entry name" value="NICASTRIN"/>
    <property type="match status" value="1"/>
</dbReference>
<keyword evidence="6" id="KW-0914">Notch signaling pathway</keyword>
<dbReference type="PANTHER" id="PTHR21092">
    <property type="entry name" value="NICASTRIN"/>
    <property type="match status" value="1"/>
</dbReference>
<feature type="non-terminal residue" evidence="11">
    <location>
        <position position="485"/>
    </location>
</feature>
<evidence type="ECO:0000256" key="7">
    <source>
        <dbReference type="ARBA" id="ARBA00022989"/>
    </source>
</evidence>
<dbReference type="Gene3D" id="3.40.630.10">
    <property type="entry name" value="Zn peptidases"/>
    <property type="match status" value="1"/>
</dbReference>
<dbReference type="Proteomes" id="UP000269721">
    <property type="component" value="Unassembled WGS sequence"/>
</dbReference>
<evidence type="ECO:0000313" key="12">
    <source>
        <dbReference type="Proteomes" id="UP000269721"/>
    </source>
</evidence>
<dbReference type="InterPro" id="IPR041084">
    <property type="entry name" value="Ncstrn_small"/>
</dbReference>
<evidence type="ECO:0000256" key="4">
    <source>
        <dbReference type="ARBA" id="ARBA00022692"/>
    </source>
</evidence>
<sequence length="485" mass="51253">QGIPAFGCTRLLNASGTVGCQALDQVYGVLYEVNNAADVQSFLTVSGTERYVIVMPLGMLNRPTIAQLRGTGQLSAIILIKDSTTPVPSNFSVATTCPNCQYGLYANQSSSTWHQWNPLGSALASENFDFPIFGLSPQTDGYFQAIGSVREATRANRASGYSNYPLYAMQFDSAMWAAVDSSTCLRRGWCSPIGGISIWSSYSPNITRNDGKPIIIVAAKLDATAFFHDLAVGASSTLTGIVTSLAVADALAKVRGAVSTGYNISNFPKHIVFTHFTGEVWGFAGSQRFVSDISTPFVCRDTSPGPTTNCPLQGAVCVDPCMPDTEFTRLNLNAIESIVEFDSVGGLYLPDPTTAPTIYMHADNPADAGTAALLARFGGTAPPLMFNSSGPVAVTVTPAFNLAAGGVNVRLPPSSAMAFLATRSIPAVVFADYRDQYSNPYFGSEFDDGSTYNDTHVAIMCSLANVTAQALWVSASGNATAPPSV</sequence>
<evidence type="ECO:0000256" key="3">
    <source>
        <dbReference type="ARBA" id="ARBA00015303"/>
    </source>
</evidence>
<keyword evidence="12" id="KW-1185">Reference proteome</keyword>
<evidence type="ECO:0000256" key="9">
    <source>
        <dbReference type="ARBA" id="ARBA00023180"/>
    </source>
</evidence>
<dbReference type="Pfam" id="PF18266">
    <property type="entry name" value="Ncstrn_small"/>
    <property type="match status" value="1"/>
</dbReference>
<organism evidence="11 12">
    <name type="scientific">Blyttiomyces helicus</name>
    <dbReference type="NCBI Taxonomy" id="388810"/>
    <lineage>
        <taxon>Eukaryota</taxon>
        <taxon>Fungi</taxon>
        <taxon>Fungi incertae sedis</taxon>
        <taxon>Chytridiomycota</taxon>
        <taxon>Chytridiomycota incertae sedis</taxon>
        <taxon>Chytridiomycetes</taxon>
        <taxon>Chytridiomycetes incertae sedis</taxon>
        <taxon>Blyttiomyces</taxon>
    </lineage>
</organism>
<evidence type="ECO:0000256" key="1">
    <source>
        <dbReference type="ARBA" id="ARBA00004479"/>
    </source>
</evidence>
<dbReference type="SUPFAM" id="SSF53187">
    <property type="entry name" value="Zn-dependent exopeptidases"/>
    <property type="match status" value="1"/>
</dbReference>
<dbReference type="GO" id="GO:0016485">
    <property type="term" value="P:protein processing"/>
    <property type="evidence" value="ECO:0007669"/>
    <property type="project" value="InterPro"/>
</dbReference>
<evidence type="ECO:0000256" key="8">
    <source>
        <dbReference type="ARBA" id="ARBA00023136"/>
    </source>
</evidence>
<name>A0A4P9WCU0_9FUNG</name>
<proteinExistence type="inferred from homology"/>
<comment type="similarity">
    <text evidence="2">Belongs to the nicastrin family.</text>
</comment>
<protein>
    <recommendedName>
        <fullName evidence="3">Nicastrin</fullName>
    </recommendedName>
</protein>
<evidence type="ECO:0000259" key="10">
    <source>
        <dbReference type="Pfam" id="PF18266"/>
    </source>
</evidence>
<accession>A0A4P9WCU0</accession>
<feature type="non-terminal residue" evidence="11">
    <location>
        <position position="1"/>
    </location>
</feature>
<gene>
    <name evidence="11" type="ORF">BDK51DRAFT_14939</name>
</gene>
<keyword evidence="8" id="KW-0472">Membrane</keyword>
<evidence type="ECO:0000256" key="5">
    <source>
        <dbReference type="ARBA" id="ARBA00022729"/>
    </source>
</evidence>
<dbReference type="InterPro" id="IPR008710">
    <property type="entry name" value="Nicastrin"/>
</dbReference>
<keyword evidence="4" id="KW-0812">Transmembrane</keyword>
<evidence type="ECO:0000256" key="2">
    <source>
        <dbReference type="ARBA" id="ARBA00007717"/>
    </source>
</evidence>
<dbReference type="AlphaFoldDB" id="A0A4P9WCU0"/>
<keyword evidence="7" id="KW-1133">Transmembrane helix</keyword>
<dbReference type="GO" id="GO:0005886">
    <property type="term" value="C:plasma membrane"/>
    <property type="evidence" value="ECO:0007669"/>
    <property type="project" value="TreeGrafter"/>
</dbReference>
<keyword evidence="5" id="KW-0732">Signal</keyword>
<reference evidence="12" key="1">
    <citation type="journal article" date="2018" name="Nat. Microbiol.">
        <title>Leveraging single-cell genomics to expand the fungal tree of life.</title>
        <authorList>
            <person name="Ahrendt S.R."/>
            <person name="Quandt C.A."/>
            <person name="Ciobanu D."/>
            <person name="Clum A."/>
            <person name="Salamov A."/>
            <person name="Andreopoulos B."/>
            <person name="Cheng J.F."/>
            <person name="Woyke T."/>
            <person name="Pelin A."/>
            <person name="Henrissat B."/>
            <person name="Reynolds N.K."/>
            <person name="Benny G.L."/>
            <person name="Smith M.E."/>
            <person name="James T.Y."/>
            <person name="Grigoriev I.V."/>
        </authorList>
    </citation>
    <scope>NUCLEOTIDE SEQUENCE [LARGE SCALE GENOMIC DNA]</scope>
</reference>
<dbReference type="OrthoDB" id="2157206at2759"/>
<comment type="subcellular location">
    <subcellularLocation>
        <location evidence="1">Membrane</location>
        <topology evidence="1">Single-pass type I membrane protein</topology>
    </subcellularLocation>
</comment>
<evidence type="ECO:0000256" key="6">
    <source>
        <dbReference type="ARBA" id="ARBA00022976"/>
    </source>
</evidence>
<evidence type="ECO:0000313" key="11">
    <source>
        <dbReference type="EMBL" id="RKO88186.1"/>
    </source>
</evidence>
<dbReference type="Pfam" id="PF05450">
    <property type="entry name" value="Nicastrin"/>
    <property type="match status" value="1"/>
</dbReference>
<keyword evidence="9" id="KW-0325">Glycoprotein</keyword>